<protein>
    <recommendedName>
        <fullName evidence="2">non-specific protein-tyrosine kinase</fullName>
        <ecNumber evidence="2">2.7.10.2</ecNumber>
    </recommendedName>
</protein>
<keyword evidence="6" id="KW-0067">ATP-binding</keyword>
<evidence type="ECO:0000313" key="10">
    <source>
        <dbReference type="EMBL" id="HJC06748.1"/>
    </source>
</evidence>
<dbReference type="Pfam" id="PF13614">
    <property type="entry name" value="AAA_31"/>
    <property type="match status" value="1"/>
</dbReference>
<comment type="catalytic activity">
    <reaction evidence="8">
        <text>L-tyrosyl-[protein] + ATP = O-phospho-L-tyrosyl-[protein] + ADP + H(+)</text>
        <dbReference type="Rhea" id="RHEA:10596"/>
        <dbReference type="Rhea" id="RHEA-COMP:10136"/>
        <dbReference type="Rhea" id="RHEA-COMP:20101"/>
        <dbReference type="ChEBI" id="CHEBI:15378"/>
        <dbReference type="ChEBI" id="CHEBI:30616"/>
        <dbReference type="ChEBI" id="CHEBI:46858"/>
        <dbReference type="ChEBI" id="CHEBI:61978"/>
        <dbReference type="ChEBI" id="CHEBI:456216"/>
        <dbReference type="EC" id="2.7.10.2"/>
    </reaction>
</comment>
<dbReference type="PANTHER" id="PTHR32309">
    <property type="entry name" value="TYROSINE-PROTEIN KINASE"/>
    <property type="match status" value="1"/>
</dbReference>
<comment type="caution">
    <text evidence="10">The sequence shown here is derived from an EMBL/GenBank/DDBJ whole genome shotgun (WGS) entry which is preliminary data.</text>
</comment>
<dbReference type="EMBL" id="DWWT01000059">
    <property type="protein sequence ID" value="HJC06748.1"/>
    <property type="molecule type" value="Genomic_DNA"/>
</dbReference>
<feature type="domain" description="AAA" evidence="9">
    <location>
        <begin position="57"/>
        <end position="173"/>
    </location>
</feature>
<dbReference type="NCBIfam" id="TIGR01007">
    <property type="entry name" value="eps_fam"/>
    <property type="match status" value="1"/>
</dbReference>
<dbReference type="InterPro" id="IPR027417">
    <property type="entry name" value="P-loop_NTPase"/>
</dbReference>
<dbReference type="AlphaFoldDB" id="A0A9D2N296"/>
<evidence type="ECO:0000256" key="2">
    <source>
        <dbReference type="ARBA" id="ARBA00011903"/>
    </source>
</evidence>
<dbReference type="InterPro" id="IPR050445">
    <property type="entry name" value="Bact_polysacc_biosynth/exp"/>
</dbReference>
<evidence type="ECO:0000256" key="7">
    <source>
        <dbReference type="ARBA" id="ARBA00023137"/>
    </source>
</evidence>
<evidence type="ECO:0000256" key="8">
    <source>
        <dbReference type="ARBA" id="ARBA00051245"/>
    </source>
</evidence>
<reference evidence="10" key="1">
    <citation type="journal article" date="2021" name="PeerJ">
        <title>Extensive microbial diversity within the chicken gut microbiome revealed by metagenomics and culture.</title>
        <authorList>
            <person name="Gilroy R."/>
            <person name="Ravi A."/>
            <person name="Getino M."/>
            <person name="Pursley I."/>
            <person name="Horton D.L."/>
            <person name="Alikhan N.F."/>
            <person name="Baker D."/>
            <person name="Gharbi K."/>
            <person name="Hall N."/>
            <person name="Watson M."/>
            <person name="Adriaenssens E.M."/>
            <person name="Foster-Nyarko E."/>
            <person name="Jarju S."/>
            <person name="Secka A."/>
            <person name="Antonio M."/>
            <person name="Oren A."/>
            <person name="Chaudhuri R.R."/>
            <person name="La Ragione R."/>
            <person name="Hildebrand F."/>
            <person name="Pallen M.J."/>
        </authorList>
    </citation>
    <scope>NUCLEOTIDE SEQUENCE</scope>
    <source>
        <strain evidence="10">CHK180-15479</strain>
    </source>
</reference>
<keyword evidence="4" id="KW-0547">Nucleotide-binding</keyword>
<evidence type="ECO:0000256" key="1">
    <source>
        <dbReference type="ARBA" id="ARBA00007316"/>
    </source>
</evidence>
<gene>
    <name evidence="10" type="ORF">H9704_11455</name>
</gene>
<keyword evidence="3" id="KW-0808">Transferase</keyword>
<organism evidence="10 11">
    <name type="scientific">Candidatus Enterocloster excrementipullorum</name>
    <dbReference type="NCBI Taxonomy" id="2838559"/>
    <lineage>
        <taxon>Bacteria</taxon>
        <taxon>Bacillati</taxon>
        <taxon>Bacillota</taxon>
        <taxon>Clostridia</taxon>
        <taxon>Lachnospirales</taxon>
        <taxon>Lachnospiraceae</taxon>
        <taxon>Enterocloster</taxon>
    </lineage>
</organism>
<dbReference type="EC" id="2.7.10.2" evidence="2"/>
<dbReference type="InterPro" id="IPR005702">
    <property type="entry name" value="Wzc-like_C"/>
</dbReference>
<evidence type="ECO:0000256" key="3">
    <source>
        <dbReference type="ARBA" id="ARBA00022679"/>
    </source>
</evidence>
<keyword evidence="5 10" id="KW-0418">Kinase</keyword>
<dbReference type="InterPro" id="IPR025669">
    <property type="entry name" value="AAA_dom"/>
</dbReference>
<evidence type="ECO:0000256" key="4">
    <source>
        <dbReference type="ARBA" id="ARBA00022741"/>
    </source>
</evidence>
<dbReference type="FunFam" id="3.40.50.300:FF:000527">
    <property type="entry name" value="Tyrosine-protein kinase etk"/>
    <property type="match status" value="1"/>
</dbReference>
<dbReference type="Gene3D" id="3.40.50.300">
    <property type="entry name" value="P-loop containing nucleotide triphosphate hydrolases"/>
    <property type="match status" value="1"/>
</dbReference>
<dbReference type="GO" id="GO:0042802">
    <property type="term" value="F:identical protein binding"/>
    <property type="evidence" value="ECO:0007669"/>
    <property type="project" value="UniProtKB-ARBA"/>
</dbReference>
<evidence type="ECO:0000259" key="9">
    <source>
        <dbReference type="Pfam" id="PF13614"/>
    </source>
</evidence>
<dbReference type="SUPFAM" id="SSF52540">
    <property type="entry name" value="P-loop containing nucleoside triphosphate hydrolases"/>
    <property type="match status" value="1"/>
</dbReference>
<dbReference type="Proteomes" id="UP000823910">
    <property type="component" value="Unassembled WGS sequence"/>
</dbReference>
<keyword evidence="7" id="KW-0829">Tyrosine-protein kinase</keyword>
<dbReference type="GO" id="GO:0004715">
    <property type="term" value="F:non-membrane spanning protein tyrosine kinase activity"/>
    <property type="evidence" value="ECO:0007669"/>
    <property type="project" value="UniProtKB-EC"/>
</dbReference>
<evidence type="ECO:0000313" key="11">
    <source>
        <dbReference type="Proteomes" id="UP000823910"/>
    </source>
</evidence>
<name>A0A9D2N296_9FIRM</name>
<evidence type="ECO:0000256" key="6">
    <source>
        <dbReference type="ARBA" id="ARBA00022840"/>
    </source>
</evidence>
<dbReference type="PANTHER" id="PTHR32309:SF13">
    <property type="entry name" value="FERRIC ENTEROBACTIN TRANSPORT PROTEIN FEPE"/>
    <property type="match status" value="1"/>
</dbReference>
<comment type="similarity">
    <text evidence="1">Belongs to the CpsD/CapB family.</text>
</comment>
<dbReference type="GO" id="GO:0005524">
    <property type="term" value="F:ATP binding"/>
    <property type="evidence" value="ECO:0007669"/>
    <property type="project" value="UniProtKB-KW"/>
</dbReference>
<sequence length="233" mass="26099">MKKKERKREQAPRLITDQEISFTVSEAYKTLRTNLKFALKGNTGRCVVVTSSLPEEGKSSVCANLGLSLADLDARVLIIDGDLRKPVQHKLFGLENQYGLSNLIADFTDFRESCKESVYKNLSIITSGPIPPNPSELLGSVRLREILERVSEEYDYILIDTPPLNIVTDALVIPTDLADMILVCRVGKTTYDQYEKALSSIRLSGMGLLGTVMNQVETGTGSYGRYYKKYEYR</sequence>
<dbReference type="GO" id="GO:0005886">
    <property type="term" value="C:plasma membrane"/>
    <property type="evidence" value="ECO:0007669"/>
    <property type="project" value="TreeGrafter"/>
</dbReference>
<dbReference type="CDD" id="cd05387">
    <property type="entry name" value="BY-kinase"/>
    <property type="match status" value="1"/>
</dbReference>
<accession>A0A9D2N296</accession>
<reference evidence="10" key="2">
    <citation type="submission" date="2021-04" db="EMBL/GenBank/DDBJ databases">
        <authorList>
            <person name="Gilroy R."/>
        </authorList>
    </citation>
    <scope>NUCLEOTIDE SEQUENCE</scope>
    <source>
        <strain evidence="10">CHK180-15479</strain>
    </source>
</reference>
<proteinExistence type="inferred from homology"/>
<evidence type="ECO:0000256" key="5">
    <source>
        <dbReference type="ARBA" id="ARBA00022777"/>
    </source>
</evidence>